<reference evidence="10" key="1">
    <citation type="journal article" date="2012" name="Environ. Microbiol.">
        <title>Genetic structure of three fosmid-fragments encoding 16S rRNA genes of the Miscellaneous Crenarchaeotic Group (MCG): implications for physiology and evolution of marine sedimentary archaea.</title>
        <authorList>
            <person name="Li P.Y."/>
            <person name="Xie B.B."/>
            <person name="Zhang X.Y."/>
            <person name="Qin Q.L."/>
            <person name="Dang H.Y."/>
            <person name="Wang X.M."/>
            <person name="Chen X.L."/>
            <person name="Yu J."/>
            <person name="Zhang Y.Z."/>
        </authorList>
    </citation>
    <scope>NUCLEOTIDE SEQUENCE</scope>
</reference>
<comment type="cofactor">
    <cofactor evidence="1">
        <name>[4Fe-4S] cluster</name>
        <dbReference type="ChEBI" id="CHEBI:49883"/>
    </cofactor>
</comment>
<evidence type="ECO:0000256" key="8">
    <source>
        <dbReference type="ARBA" id="ARBA00049934"/>
    </source>
</evidence>
<keyword evidence="6" id="KW-0408">Iron</keyword>
<dbReference type="Pfam" id="PF01314">
    <property type="entry name" value="AFOR_C"/>
    <property type="match status" value="1"/>
</dbReference>
<dbReference type="InterPro" id="IPR013984">
    <property type="entry name" value="Ald_Fedxn_OxRdtase_dom2"/>
</dbReference>
<dbReference type="SUPFAM" id="SSF56228">
    <property type="entry name" value="Aldehyde ferredoxin oxidoreductase, N-terminal domain"/>
    <property type="match status" value="1"/>
</dbReference>
<accession>G9BAT1</accession>
<comment type="similarity">
    <text evidence="2">Belongs to the AOR/FOR family.</text>
</comment>
<keyword evidence="5" id="KW-0560">Oxidoreductase</keyword>
<evidence type="ECO:0000256" key="2">
    <source>
        <dbReference type="ARBA" id="ARBA00011032"/>
    </source>
</evidence>
<evidence type="ECO:0000256" key="4">
    <source>
        <dbReference type="ARBA" id="ARBA00022723"/>
    </source>
</evidence>
<evidence type="ECO:0000259" key="9">
    <source>
        <dbReference type="SMART" id="SM00790"/>
    </source>
</evidence>
<proteinExistence type="inferred from homology"/>
<dbReference type="InterPro" id="IPR051919">
    <property type="entry name" value="W-dependent_AOR"/>
</dbReference>
<dbReference type="InterPro" id="IPR036021">
    <property type="entry name" value="Tungsten_al_ferr_oxy-like_C"/>
</dbReference>
<organism evidence="10">
    <name type="scientific">uncultured marine crenarchaeote E48-1C</name>
    <dbReference type="NCBI Taxonomy" id="907718"/>
    <lineage>
        <taxon>Archaea</taxon>
        <taxon>Candidatus Bathyarchaeota</taxon>
        <taxon>environmental samples</taxon>
    </lineage>
</organism>
<dbReference type="EMBL" id="HQ214612">
    <property type="protein sequence ID" value="ADP09456.1"/>
    <property type="molecule type" value="Genomic_DNA"/>
</dbReference>
<dbReference type="GO" id="GO:0016625">
    <property type="term" value="F:oxidoreductase activity, acting on the aldehyde or oxo group of donors, iron-sulfur protein as acceptor"/>
    <property type="evidence" value="ECO:0007669"/>
    <property type="project" value="InterPro"/>
</dbReference>
<evidence type="ECO:0000256" key="5">
    <source>
        <dbReference type="ARBA" id="ARBA00023002"/>
    </source>
</evidence>
<dbReference type="GO" id="GO:0009055">
    <property type="term" value="F:electron transfer activity"/>
    <property type="evidence" value="ECO:0007669"/>
    <property type="project" value="InterPro"/>
</dbReference>
<name>G9BAT1_9ARCH</name>
<evidence type="ECO:0000256" key="7">
    <source>
        <dbReference type="ARBA" id="ARBA00023014"/>
    </source>
</evidence>
<evidence type="ECO:0000256" key="6">
    <source>
        <dbReference type="ARBA" id="ARBA00023004"/>
    </source>
</evidence>
<evidence type="ECO:0000256" key="3">
    <source>
        <dbReference type="ARBA" id="ARBA00022485"/>
    </source>
</evidence>
<dbReference type="InterPro" id="IPR013985">
    <property type="entry name" value="Ald_Fedxn_OxRdtase_dom3"/>
</dbReference>
<dbReference type="InterPro" id="IPR036503">
    <property type="entry name" value="Ald_Fedxn_OxRdtase_N_sf"/>
</dbReference>
<sequence length="614" mass="67501">MSNFGGYAGKFLRVDLTHEQTTDVVFDEDTLRKYIGGTGIGAKILYEEIPPEIDWSDPRNRLILASGPLGGTRIGGSGTFSLVTKGALTNGATSVQANGLFGAYMKFCGYDGVIVQGATKRWLYLDINDGKAELREANHLLGRDTYETVDLLKKDLGKKERQVSVVSIGPAGEHLVRFAGVFAEKGHSASHNGPGAVMGSKKLKAIVVSRGNQTFEVKDKDKLAKVAEELYQNVKTFTGTVGGVYWSYKSGMGTLPIKNYLTNIWDITEDEVEGFSEEFIRKTLGSKPNPCWACRLTHSTMMTITEGPYAGMVVEEPEYEQLAAWGPVINLKDIFSAIMLSGLTDRLGFENNEAGWIIGWVMECIKKGFLTKDDVNGLEMRWGNVEAVRQLLYMIAHRQGIGDLLAEGVMRASQKIGGEAAECAIYTKKGNAPRGHDHRTAWGELFDTVVSNTGTIETHRTLMNPEIGNKPGNPMETSTEVALTKGIMGFDDSLGTCRFNTRLNLVLEAEAVSAVTGWHFTPEEAKKVGLRAVNLMKAFNIRAGITRELDHPSARYGSTPVDGPSKNQSTAPHWEKMLENYYSLMGWDVETGKPLPKTLKNLGLEHVIKDLWDK</sequence>
<dbReference type="PANTHER" id="PTHR30038">
    <property type="entry name" value="ALDEHYDE FERREDOXIN OXIDOREDUCTASE"/>
    <property type="match status" value="1"/>
</dbReference>
<evidence type="ECO:0000313" key="10">
    <source>
        <dbReference type="EMBL" id="ADP09456.1"/>
    </source>
</evidence>
<dbReference type="Gene3D" id="1.10.599.10">
    <property type="entry name" value="Aldehyde Ferredoxin Oxidoreductase Protein, subunit A, domain 3"/>
    <property type="match status" value="1"/>
</dbReference>
<dbReference type="Pfam" id="PF02730">
    <property type="entry name" value="AFOR_N"/>
    <property type="match status" value="1"/>
</dbReference>
<dbReference type="SMART" id="SM00790">
    <property type="entry name" value="AFOR_N"/>
    <property type="match status" value="1"/>
</dbReference>
<keyword evidence="3" id="KW-0004">4Fe-4S</keyword>
<keyword evidence="7" id="KW-0411">Iron-sulfur</keyword>
<dbReference type="Gene3D" id="3.60.9.10">
    <property type="entry name" value="Aldehyde ferredoxin oxidoreductase, N-terminal domain"/>
    <property type="match status" value="1"/>
</dbReference>
<dbReference type="InterPro" id="IPR013983">
    <property type="entry name" value="Ald_Fedxn_OxRdtase_N"/>
</dbReference>
<protein>
    <submittedName>
        <fullName evidence="10">Aldehyde ferredoxin oxidoreductase</fullName>
    </submittedName>
</protein>
<comment type="cofactor">
    <cofactor evidence="8">
        <name>tungstopterin</name>
        <dbReference type="ChEBI" id="CHEBI:30402"/>
    </cofactor>
</comment>
<dbReference type="SUPFAM" id="SSF48310">
    <property type="entry name" value="Aldehyde ferredoxin oxidoreductase, C-terminal domains"/>
    <property type="match status" value="1"/>
</dbReference>
<dbReference type="Gene3D" id="1.10.569.10">
    <property type="entry name" value="Aldehyde Ferredoxin Oxidoreductase Protein, subunit A, domain 2"/>
    <property type="match status" value="1"/>
</dbReference>
<dbReference type="PANTHER" id="PTHR30038:SF7">
    <property type="entry name" value="TUNGSTEN-CONTAINING GLYCERALDEHYDE-3-PHOSPHATE:FERREDOXIN OXIDOREDUCTASE"/>
    <property type="match status" value="1"/>
</dbReference>
<gene>
    <name evidence="10" type="ORF">E48-1C_11</name>
</gene>
<feature type="domain" description="Aldehyde ferredoxin oxidoreductase N-terminal" evidence="9">
    <location>
        <begin position="7"/>
        <end position="212"/>
    </location>
</feature>
<dbReference type="GO" id="GO:0046872">
    <property type="term" value="F:metal ion binding"/>
    <property type="evidence" value="ECO:0007669"/>
    <property type="project" value="UniProtKB-KW"/>
</dbReference>
<dbReference type="AlphaFoldDB" id="G9BAT1"/>
<keyword evidence="4" id="KW-0479">Metal-binding</keyword>
<dbReference type="InterPro" id="IPR001203">
    <property type="entry name" value="OxRdtase_Ald_Fedxn_C"/>
</dbReference>
<dbReference type="GO" id="GO:0051539">
    <property type="term" value="F:4 iron, 4 sulfur cluster binding"/>
    <property type="evidence" value="ECO:0007669"/>
    <property type="project" value="UniProtKB-KW"/>
</dbReference>
<evidence type="ECO:0000256" key="1">
    <source>
        <dbReference type="ARBA" id="ARBA00001966"/>
    </source>
</evidence>